<dbReference type="InterPro" id="IPR015416">
    <property type="entry name" value="Znf_H2C2_histone_UAS-bd"/>
</dbReference>
<organism evidence="3 4">
    <name type="scientific">Daldinia eschscholtzii</name>
    <dbReference type="NCBI Taxonomy" id="292717"/>
    <lineage>
        <taxon>Eukaryota</taxon>
        <taxon>Fungi</taxon>
        <taxon>Dikarya</taxon>
        <taxon>Ascomycota</taxon>
        <taxon>Pezizomycotina</taxon>
        <taxon>Sordariomycetes</taxon>
        <taxon>Xylariomycetidae</taxon>
        <taxon>Xylariales</taxon>
        <taxon>Hypoxylaceae</taxon>
        <taxon>Daldinia</taxon>
    </lineage>
</organism>
<protein>
    <recommendedName>
        <fullName evidence="2">N-acetyltransferase domain-containing protein</fullName>
    </recommendedName>
</protein>
<dbReference type="Gene3D" id="1.10.340.70">
    <property type="match status" value="1"/>
</dbReference>
<evidence type="ECO:0000259" key="2">
    <source>
        <dbReference type="PROSITE" id="PS51186"/>
    </source>
</evidence>
<feature type="region of interest" description="Disordered" evidence="1">
    <location>
        <begin position="482"/>
        <end position="533"/>
    </location>
</feature>
<sequence>MPAIMDDPSSPTIYRVTGQAPYPDPNKPELPPNVLPRQVTLRDRQTIATVVPFASRDQVPPSLLAYLSDQFAKEIEGGDTYPMIDPMPLDKFSAYWFQNFAGIMLLGQIESAADVVEGKDWSRECLGSFYIKPNYPGRSSHVCNGGFLVTDASRNRGVGRLMGESYLDWAPKLGYTYSVFNLVYETNVASCKIWDALGFKRIGRVKGCGNLKSYPDRLIDAIIYGRDLGPGAGEGNGEPLLVSEERFDKIKFYLKYGRYPNGSDRAEKSRLRSAATHYKLLDNDVLMLKDKEVISDPIRQMNISRSLHEAGGHAGINKTTATIAEKYHWSRIKETVSDVIRTCEQCKEASKTPSIQNPTSSRRLNVNSDNAPVGVSPMPSRLPSVLAPGSGSVDTTSRTLELQTPTHSELPALVDPPHPYARPSDITSLLNPPMQTISDAGLQPHHHILQTQLHHDSAATLASLHEATNMYHPIDPQIISQPAHHHQQATHHPHTFNSYHTNDSVVHSSPHAPHTSLPGHEPYSPQDTHSATTLQGPFHIQTHHHAHHQHHHPDSFQALLHDAEGVDSEAHHHHTSNPLHAGDDHHQEDQDAVDRDLDMLIEHGDDSEMEIDCGVVDGPVSRRDEETDSRNKPTTGAAGEESIIGDVGTTSNTGKRSSIYNVVFNGPE</sequence>
<feature type="domain" description="N-acetyltransferase" evidence="2">
    <location>
        <begin position="79"/>
        <end position="229"/>
    </location>
</feature>
<dbReference type="PANTHER" id="PTHR43138">
    <property type="entry name" value="ACETYLTRANSFERASE, GNAT FAMILY"/>
    <property type="match status" value="1"/>
</dbReference>
<keyword evidence="4" id="KW-1185">Reference proteome</keyword>
<evidence type="ECO:0000313" key="3">
    <source>
        <dbReference type="EMBL" id="KAK6953076.1"/>
    </source>
</evidence>
<evidence type="ECO:0000313" key="4">
    <source>
        <dbReference type="Proteomes" id="UP001369815"/>
    </source>
</evidence>
<gene>
    <name evidence="3" type="ORF">Daesc_005376</name>
</gene>
<feature type="compositionally biased region" description="Basic residues" evidence="1">
    <location>
        <begin position="483"/>
        <end position="494"/>
    </location>
</feature>
<name>A0AAX6MKT3_9PEZI</name>
<dbReference type="PROSITE" id="PS51186">
    <property type="entry name" value="GNAT"/>
    <property type="match status" value="1"/>
</dbReference>
<accession>A0AAX6MKT3</accession>
<dbReference type="GO" id="GO:0016747">
    <property type="term" value="F:acyltransferase activity, transferring groups other than amino-acyl groups"/>
    <property type="evidence" value="ECO:0007669"/>
    <property type="project" value="InterPro"/>
</dbReference>
<dbReference type="InterPro" id="IPR000182">
    <property type="entry name" value="GNAT_dom"/>
</dbReference>
<dbReference type="Pfam" id="PF00583">
    <property type="entry name" value="Acetyltransf_1"/>
    <property type="match status" value="1"/>
</dbReference>
<evidence type="ECO:0000256" key="1">
    <source>
        <dbReference type="SAM" id="MobiDB-lite"/>
    </source>
</evidence>
<dbReference type="Pfam" id="PF09337">
    <property type="entry name" value="zf-H2C2"/>
    <property type="match status" value="1"/>
</dbReference>
<dbReference type="PANTHER" id="PTHR43138:SF2">
    <property type="entry name" value="PROTEIN SPT10"/>
    <property type="match status" value="1"/>
</dbReference>
<dbReference type="AlphaFoldDB" id="A0AAX6MKT3"/>
<dbReference type="InterPro" id="IPR052742">
    <property type="entry name" value="Mito_N-acetyltransferase"/>
</dbReference>
<comment type="caution">
    <text evidence="3">The sequence shown here is derived from an EMBL/GenBank/DDBJ whole genome shotgun (WGS) entry which is preliminary data.</text>
</comment>
<feature type="compositionally biased region" description="Polar residues" evidence="1">
    <location>
        <begin position="496"/>
        <end position="507"/>
    </location>
</feature>
<dbReference type="Proteomes" id="UP001369815">
    <property type="component" value="Unassembled WGS sequence"/>
</dbReference>
<dbReference type="Gene3D" id="3.40.630.30">
    <property type="match status" value="1"/>
</dbReference>
<reference evidence="3 4" key="1">
    <citation type="journal article" date="2024" name="Front Chem Biol">
        <title>Unveiling the potential of Daldinia eschscholtzii MFLUCC 19-0629 through bioactivity and bioinformatics studies for enhanced sustainable agriculture production.</title>
        <authorList>
            <person name="Brooks S."/>
            <person name="Weaver J.A."/>
            <person name="Klomchit A."/>
            <person name="Alharthi S.A."/>
            <person name="Onlamun T."/>
            <person name="Nurani R."/>
            <person name="Vong T.K."/>
            <person name="Alberti F."/>
            <person name="Greco C."/>
        </authorList>
    </citation>
    <scope>NUCLEOTIDE SEQUENCE [LARGE SCALE GENOMIC DNA]</scope>
    <source>
        <strain evidence="3">MFLUCC 19-0629</strain>
    </source>
</reference>
<feature type="region of interest" description="Disordered" evidence="1">
    <location>
        <begin position="618"/>
        <end position="655"/>
    </location>
</feature>
<dbReference type="EMBL" id="JBANMG010000005">
    <property type="protein sequence ID" value="KAK6953076.1"/>
    <property type="molecule type" value="Genomic_DNA"/>
</dbReference>
<dbReference type="InterPro" id="IPR016181">
    <property type="entry name" value="Acyl_CoA_acyltransferase"/>
</dbReference>
<proteinExistence type="predicted"/>
<feature type="region of interest" description="Disordered" evidence="1">
    <location>
        <begin position="566"/>
        <end position="589"/>
    </location>
</feature>
<dbReference type="SUPFAM" id="SSF55729">
    <property type="entry name" value="Acyl-CoA N-acyltransferases (Nat)"/>
    <property type="match status" value="1"/>
</dbReference>
<feature type="compositionally biased region" description="Basic and acidic residues" evidence="1">
    <location>
        <begin position="620"/>
        <end position="631"/>
    </location>
</feature>
<dbReference type="GO" id="GO:0005634">
    <property type="term" value="C:nucleus"/>
    <property type="evidence" value="ECO:0007669"/>
    <property type="project" value="TreeGrafter"/>
</dbReference>